<evidence type="ECO:0000259" key="1">
    <source>
        <dbReference type="Pfam" id="PF10551"/>
    </source>
</evidence>
<dbReference type="PANTHER" id="PTHR47718:SF7">
    <property type="entry name" value="PROTEIN FAR1-RELATED SEQUENCE"/>
    <property type="match status" value="1"/>
</dbReference>
<evidence type="ECO:0000313" key="2">
    <source>
        <dbReference type="EMBL" id="WOL10455.1"/>
    </source>
</evidence>
<reference evidence="2 3" key="1">
    <citation type="submission" date="2023-10" db="EMBL/GenBank/DDBJ databases">
        <title>Chromosome-scale genome assembly provides insights into flower coloration mechanisms of Canna indica.</title>
        <authorList>
            <person name="Li C."/>
        </authorList>
    </citation>
    <scope>NUCLEOTIDE SEQUENCE [LARGE SCALE GENOMIC DNA]</scope>
    <source>
        <tissue evidence="2">Flower</tissue>
    </source>
</reference>
<dbReference type="Proteomes" id="UP001327560">
    <property type="component" value="Chromosome 6"/>
</dbReference>
<name>A0AAQ3QJI6_9LILI</name>
<evidence type="ECO:0000313" key="3">
    <source>
        <dbReference type="Proteomes" id="UP001327560"/>
    </source>
</evidence>
<feature type="domain" description="MULE transposase" evidence="1">
    <location>
        <begin position="116"/>
        <end position="192"/>
    </location>
</feature>
<organism evidence="2 3">
    <name type="scientific">Canna indica</name>
    <name type="common">Indian-shot</name>
    <dbReference type="NCBI Taxonomy" id="4628"/>
    <lineage>
        <taxon>Eukaryota</taxon>
        <taxon>Viridiplantae</taxon>
        <taxon>Streptophyta</taxon>
        <taxon>Embryophyta</taxon>
        <taxon>Tracheophyta</taxon>
        <taxon>Spermatophyta</taxon>
        <taxon>Magnoliopsida</taxon>
        <taxon>Liliopsida</taxon>
        <taxon>Zingiberales</taxon>
        <taxon>Cannaceae</taxon>
        <taxon>Canna</taxon>
    </lineage>
</organism>
<dbReference type="InterPro" id="IPR018289">
    <property type="entry name" value="MULE_transposase_dom"/>
</dbReference>
<dbReference type="AlphaFoldDB" id="A0AAQ3QJI6"/>
<proteinExistence type="predicted"/>
<keyword evidence="3" id="KW-1185">Reference proteome</keyword>
<accession>A0AAQ3QJI6</accession>
<gene>
    <name evidence="2" type="ORF">Cni_G19210</name>
</gene>
<dbReference type="PANTHER" id="PTHR47718">
    <property type="entry name" value="OS01G0519700 PROTEIN"/>
    <property type="match status" value="1"/>
</dbReference>
<protein>
    <submittedName>
        <fullName evidence="2">Protein FAR1-RELATED SEQUENCE 5-like</fullName>
    </submittedName>
</protein>
<dbReference type="Pfam" id="PF10551">
    <property type="entry name" value="MULE"/>
    <property type="match status" value="1"/>
</dbReference>
<sequence>MLRSHQKLLPYQKELIDHVNKAGFKPHQNFNFFEAAASKPELVGFIQKDTNNYISQQRMMKLKAGGIQTLLHYLKNKQVEDSSFFYALQVHEIGEIANFFWDDGRAIIYYSYFGDVVSFDTTFQSNKYEMTFAPLIGMNNHKQIVLFGATLLFDEIVDSFVWLFQTFMAVMGGKQVFIIFTDQSAAISKAIQFGMH</sequence>
<dbReference type="EMBL" id="CP136895">
    <property type="protein sequence ID" value="WOL10455.1"/>
    <property type="molecule type" value="Genomic_DNA"/>
</dbReference>